<proteinExistence type="predicted"/>
<protein>
    <submittedName>
        <fullName evidence="1">Uncharacterized protein</fullName>
    </submittedName>
</protein>
<name>A0A8E0FJB9_ECOLX</name>
<dbReference type="AlphaFoldDB" id="A0A8E0FJB9"/>
<sequence>MAYHDCGESRIECSENEKQHEIRIFINSMDISALYFLTG</sequence>
<dbReference type="EMBL" id="AEZJ02000038">
    <property type="protein sequence ID" value="EIG90807.1"/>
    <property type="molecule type" value="Genomic_DNA"/>
</dbReference>
<evidence type="ECO:0000313" key="2">
    <source>
        <dbReference type="Proteomes" id="UP000004454"/>
    </source>
</evidence>
<comment type="caution">
    <text evidence="1">The sequence shown here is derived from an EMBL/GenBank/DDBJ whole genome shotgun (WGS) entry which is preliminary data.</text>
</comment>
<evidence type="ECO:0000313" key="1">
    <source>
        <dbReference type="EMBL" id="EIG90807.1"/>
    </source>
</evidence>
<gene>
    <name evidence="1" type="ORF">EC970246_1716</name>
</gene>
<organism evidence="1 2">
    <name type="scientific">Escherichia coli 97.0246</name>
    <dbReference type="NCBI Taxonomy" id="869670"/>
    <lineage>
        <taxon>Bacteria</taxon>
        <taxon>Pseudomonadati</taxon>
        <taxon>Pseudomonadota</taxon>
        <taxon>Gammaproteobacteria</taxon>
        <taxon>Enterobacterales</taxon>
        <taxon>Enterobacteriaceae</taxon>
        <taxon>Escherichia</taxon>
    </lineage>
</organism>
<reference evidence="1 2" key="1">
    <citation type="submission" date="2011-12" db="EMBL/GenBank/DDBJ databases">
        <authorList>
            <person name="Brinkac L."/>
            <person name="Radune D."/>
            <person name="Sanka R."/>
            <person name="Selengut J."/>
            <person name="DebRoy C."/>
            <person name="Feng P."/>
            <person name="Fratamico P.M."/>
            <person name="Kapur V."/>
            <person name="Kariyawasam S."/>
            <person name="Losada L."/>
            <person name="Nierman W.C."/>
            <person name="Nelson K."/>
        </authorList>
    </citation>
    <scope>NUCLEOTIDE SEQUENCE [LARGE SCALE GENOMIC DNA]</scope>
    <source>
        <strain evidence="1 2">97.0246</strain>
    </source>
</reference>
<accession>A0A8E0FJB9</accession>
<dbReference type="Proteomes" id="UP000004454">
    <property type="component" value="Unassembled WGS sequence"/>
</dbReference>